<evidence type="ECO:0000313" key="2">
    <source>
        <dbReference type="EMBL" id="POM67329.1"/>
    </source>
</evidence>
<dbReference type="Proteomes" id="UP000237271">
    <property type="component" value="Unassembled WGS sequence"/>
</dbReference>
<organism evidence="2 3">
    <name type="scientific">Phytophthora palmivora</name>
    <dbReference type="NCBI Taxonomy" id="4796"/>
    <lineage>
        <taxon>Eukaryota</taxon>
        <taxon>Sar</taxon>
        <taxon>Stramenopiles</taxon>
        <taxon>Oomycota</taxon>
        <taxon>Peronosporomycetes</taxon>
        <taxon>Peronosporales</taxon>
        <taxon>Peronosporaceae</taxon>
        <taxon>Phytophthora</taxon>
    </lineage>
</organism>
<evidence type="ECO:0000256" key="1">
    <source>
        <dbReference type="SAM" id="MobiDB-lite"/>
    </source>
</evidence>
<name>A0A2P4XPA5_9STRA</name>
<keyword evidence="3" id="KW-1185">Reference proteome</keyword>
<evidence type="ECO:0000313" key="3">
    <source>
        <dbReference type="Proteomes" id="UP000237271"/>
    </source>
</evidence>
<proteinExistence type="predicted"/>
<feature type="region of interest" description="Disordered" evidence="1">
    <location>
        <begin position="294"/>
        <end position="327"/>
    </location>
</feature>
<dbReference type="OrthoDB" id="10608182at2759"/>
<reference evidence="2 3" key="1">
    <citation type="journal article" date="2017" name="Genome Biol. Evol.">
        <title>Phytophthora megakarya and P. palmivora, closely related causal agents of cacao black pod rot, underwent increases in genome sizes and gene numbers by different mechanisms.</title>
        <authorList>
            <person name="Ali S.S."/>
            <person name="Shao J."/>
            <person name="Lary D.J."/>
            <person name="Kronmiller B."/>
            <person name="Shen D."/>
            <person name="Strem M.D."/>
            <person name="Amoako-Attah I."/>
            <person name="Akrofi A.Y."/>
            <person name="Begoude B.A."/>
            <person name="Ten Hoopen G.M."/>
            <person name="Coulibaly K."/>
            <person name="Kebe B.I."/>
            <person name="Melnick R.L."/>
            <person name="Guiltinan M.J."/>
            <person name="Tyler B.M."/>
            <person name="Meinhardt L.W."/>
            <person name="Bailey B.A."/>
        </authorList>
    </citation>
    <scope>NUCLEOTIDE SEQUENCE [LARGE SCALE GENOMIC DNA]</scope>
    <source>
        <strain evidence="3">sbr112.9</strain>
    </source>
</reference>
<accession>A0A2P4XPA5</accession>
<dbReference type="AlphaFoldDB" id="A0A2P4XPA5"/>
<protein>
    <submittedName>
        <fullName evidence="2">Uncharacterized protein</fullName>
    </submittedName>
</protein>
<comment type="caution">
    <text evidence="2">The sequence shown here is derived from an EMBL/GenBank/DDBJ whole genome shotgun (WGS) entry which is preliminary data.</text>
</comment>
<feature type="region of interest" description="Disordered" evidence="1">
    <location>
        <begin position="135"/>
        <end position="158"/>
    </location>
</feature>
<feature type="compositionally biased region" description="Basic and acidic residues" evidence="1">
    <location>
        <begin position="307"/>
        <end position="321"/>
    </location>
</feature>
<feature type="compositionally biased region" description="Polar residues" evidence="1">
    <location>
        <begin position="295"/>
        <end position="306"/>
    </location>
</feature>
<gene>
    <name evidence="2" type="ORF">PHPALM_16699</name>
</gene>
<dbReference type="EMBL" id="NCKW01009338">
    <property type="protein sequence ID" value="POM67329.1"/>
    <property type="molecule type" value="Genomic_DNA"/>
</dbReference>
<sequence length="327" mass="36391">MPPPLAIKADASSTRGRNSFPTPFKCSGDFCGFALKLNQADPVNSHRVGGRRAAAPPPQAAASSALSLLFTKEQLRVLGDANFSRLVAAMEIAQAAGKIIDGKQLENGDLRVITYKSIALAKGNREHLEKVMQASQMQSSGDCLNSPTKAGERKRQSHLLDSTLSQELRENSRSRVYGEMDGVANYYRQVRVCADCYAVYALLDLARQMVVGPIAEDENTHTQQKQQQLKKKQQKMYRQRFLMETKWEERVAQEVLEKEAILLRNLQYKAMSNEAELLATNGGIENSLALPTLAKSKNSTRNNTDLSKSESDKHNQMHDSNRNTVKH</sequence>
<feature type="compositionally biased region" description="Polar residues" evidence="1">
    <location>
        <begin position="135"/>
        <end position="148"/>
    </location>
</feature>